<dbReference type="Proteomes" id="UP000663870">
    <property type="component" value="Unassembled WGS sequence"/>
</dbReference>
<evidence type="ECO:0000259" key="1">
    <source>
        <dbReference type="Pfam" id="PF10551"/>
    </source>
</evidence>
<accession>A0A815T9V2</accession>
<name>A0A815T9V2_9BILA</name>
<dbReference type="AlphaFoldDB" id="A0A815T9V2"/>
<feature type="domain" description="MULE transposase" evidence="1">
    <location>
        <begin position="120"/>
        <end position="216"/>
    </location>
</feature>
<sequence length="394" mass="46262">MPSPEEIELRNLKQKVKDRVQVETNSIPKIYEEELARSNLSPTALILAPVATEAKSNLNRIRRKTTAPLPTSSEFEIPDTYRNTFNGELFICTDTIVNKKRMILFATDQQLELLFSSEWIFLDGTFDVCPKQFKQLYTIHCLKFQQNFPCVISLLSGKSTDIYRQLLSELEYHAERLKLKFEPVHIMSDFEMSLIKAIKQKFPKAMHHGCFFHLCQSLYKEVQALDLAEAYLNDEDIRLACRSTMALALMPFEHIQKAFELLKKDSPEEMEDFFHYFENQWLKRIPPKYWNVPTLEFRTNNFAEGWHNKFNNRVEKHHPNVWHLIEYLKREELSFRQQLGKINSGLQKKSSNKTCTTRAQIDTLTKRHEQQQIDLLEFLHGLSTLVAKNSKKGL</sequence>
<comment type="caution">
    <text evidence="2">The sequence shown here is derived from an EMBL/GenBank/DDBJ whole genome shotgun (WGS) entry which is preliminary data.</text>
</comment>
<dbReference type="Proteomes" id="UP000663854">
    <property type="component" value="Unassembled WGS sequence"/>
</dbReference>
<evidence type="ECO:0000313" key="3">
    <source>
        <dbReference type="EMBL" id="CAF1656110.1"/>
    </source>
</evidence>
<keyword evidence="5" id="KW-1185">Reference proteome</keyword>
<evidence type="ECO:0000313" key="4">
    <source>
        <dbReference type="Proteomes" id="UP000663854"/>
    </source>
</evidence>
<proteinExistence type="predicted"/>
<protein>
    <recommendedName>
        <fullName evidence="1">MULE transposase domain-containing protein</fullName>
    </recommendedName>
</protein>
<evidence type="ECO:0000313" key="5">
    <source>
        <dbReference type="Proteomes" id="UP000663870"/>
    </source>
</evidence>
<dbReference type="InterPro" id="IPR018289">
    <property type="entry name" value="MULE_transposase_dom"/>
</dbReference>
<dbReference type="Pfam" id="PF10551">
    <property type="entry name" value="MULE"/>
    <property type="match status" value="1"/>
</dbReference>
<organism evidence="2 4">
    <name type="scientific">Rotaria sordida</name>
    <dbReference type="NCBI Taxonomy" id="392033"/>
    <lineage>
        <taxon>Eukaryota</taxon>
        <taxon>Metazoa</taxon>
        <taxon>Spiralia</taxon>
        <taxon>Gnathifera</taxon>
        <taxon>Rotifera</taxon>
        <taxon>Eurotatoria</taxon>
        <taxon>Bdelloidea</taxon>
        <taxon>Philodinida</taxon>
        <taxon>Philodinidae</taxon>
        <taxon>Rotaria</taxon>
    </lineage>
</organism>
<reference evidence="2" key="1">
    <citation type="submission" date="2021-02" db="EMBL/GenBank/DDBJ databases">
        <authorList>
            <person name="Nowell W R."/>
        </authorList>
    </citation>
    <scope>NUCLEOTIDE SEQUENCE</scope>
</reference>
<dbReference type="PANTHER" id="PTHR47160">
    <property type="entry name" value="PUTATIVE-RELATED"/>
    <property type="match status" value="1"/>
</dbReference>
<dbReference type="EMBL" id="CAJNOH010009784">
    <property type="protein sequence ID" value="CAF1503596.1"/>
    <property type="molecule type" value="Genomic_DNA"/>
</dbReference>
<dbReference type="PANTHER" id="PTHR47160:SF10">
    <property type="entry name" value="MULE TRANSPOSASE DOMAIN-CONTAINING PROTEIN"/>
    <property type="match status" value="1"/>
</dbReference>
<gene>
    <name evidence="3" type="ORF">JXQ802_LOCUS55300</name>
    <name evidence="2" type="ORF">PYM288_LOCUS38778</name>
</gene>
<dbReference type="EMBL" id="CAJNOL010011582">
    <property type="protein sequence ID" value="CAF1656110.1"/>
    <property type="molecule type" value="Genomic_DNA"/>
</dbReference>
<evidence type="ECO:0000313" key="2">
    <source>
        <dbReference type="EMBL" id="CAF1503596.1"/>
    </source>
</evidence>